<evidence type="ECO:0000313" key="5">
    <source>
        <dbReference type="EMBL" id="KAK9783635.1"/>
    </source>
</evidence>
<dbReference type="SUPFAM" id="SSF46785">
    <property type="entry name" value="Winged helix' DNA-binding domain"/>
    <property type="match status" value="1"/>
</dbReference>
<organism evidence="5 6">
    <name type="scientific">Seiridium cardinale</name>
    <dbReference type="NCBI Taxonomy" id="138064"/>
    <lineage>
        <taxon>Eukaryota</taxon>
        <taxon>Fungi</taxon>
        <taxon>Dikarya</taxon>
        <taxon>Ascomycota</taxon>
        <taxon>Pezizomycotina</taxon>
        <taxon>Sordariomycetes</taxon>
        <taxon>Xylariomycetidae</taxon>
        <taxon>Amphisphaeriales</taxon>
        <taxon>Sporocadaceae</taxon>
        <taxon>Seiridium</taxon>
    </lineage>
</organism>
<comment type="caution">
    <text evidence="5">The sequence shown here is derived from an EMBL/GenBank/DDBJ whole genome shotgun (WGS) entry which is preliminary data.</text>
</comment>
<feature type="domain" description="O-methyltransferase C-terminal" evidence="4">
    <location>
        <begin position="240"/>
        <end position="420"/>
    </location>
</feature>
<dbReference type="EMBL" id="JARVKM010000001">
    <property type="protein sequence ID" value="KAK9783635.1"/>
    <property type="molecule type" value="Genomic_DNA"/>
</dbReference>
<evidence type="ECO:0000256" key="3">
    <source>
        <dbReference type="ARBA" id="ARBA00022691"/>
    </source>
</evidence>
<evidence type="ECO:0000256" key="2">
    <source>
        <dbReference type="ARBA" id="ARBA00022679"/>
    </source>
</evidence>
<dbReference type="SUPFAM" id="SSF53335">
    <property type="entry name" value="S-adenosyl-L-methionine-dependent methyltransferases"/>
    <property type="match status" value="1"/>
</dbReference>
<dbReference type="Pfam" id="PF00891">
    <property type="entry name" value="Methyltransf_2"/>
    <property type="match status" value="1"/>
</dbReference>
<evidence type="ECO:0000259" key="4">
    <source>
        <dbReference type="Pfam" id="PF00891"/>
    </source>
</evidence>
<dbReference type="PROSITE" id="PS51683">
    <property type="entry name" value="SAM_OMT_II"/>
    <property type="match status" value="1"/>
</dbReference>
<dbReference type="InterPro" id="IPR029063">
    <property type="entry name" value="SAM-dependent_MTases_sf"/>
</dbReference>
<proteinExistence type="predicted"/>
<dbReference type="PANTHER" id="PTHR43712">
    <property type="entry name" value="PUTATIVE (AFU_ORTHOLOGUE AFUA_4G14580)-RELATED"/>
    <property type="match status" value="1"/>
</dbReference>
<evidence type="ECO:0000313" key="6">
    <source>
        <dbReference type="Proteomes" id="UP001465668"/>
    </source>
</evidence>
<evidence type="ECO:0000256" key="1">
    <source>
        <dbReference type="ARBA" id="ARBA00022603"/>
    </source>
</evidence>
<dbReference type="Gene3D" id="3.40.50.150">
    <property type="entry name" value="Vaccinia Virus protein VP39"/>
    <property type="match status" value="1"/>
</dbReference>
<dbReference type="InterPro" id="IPR016461">
    <property type="entry name" value="COMT-like"/>
</dbReference>
<protein>
    <submittedName>
        <fullName evidence="5">O-methyltransferase domain-containing protein</fullName>
    </submittedName>
</protein>
<keyword evidence="6" id="KW-1185">Reference proteome</keyword>
<dbReference type="Gene3D" id="1.10.10.10">
    <property type="entry name" value="Winged helix-like DNA-binding domain superfamily/Winged helix DNA-binding domain"/>
    <property type="match status" value="1"/>
</dbReference>
<gene>
    <name evidence="5" type="ORF">SCAR479_00194</name>
</gene>
<accession>A0ABR2Y9M0</accession>
<reference evidence="5 6" key="1">
    <citation type="submission" date="2024-02" db="EMBL/GenBank/DDBJ databases">
        <title>First draft genome assembly of two strains of Seiridium cardinale.</title>
        <authorList>
            <person name="Emiliani G."/>
            <person name="Scali E."/>
        </authorList>
    </citation>
    <scope>NUCLEOTIDE SEQUENCE [LARGE SCALE GENOMIC DNA]</scope>
    <source>
        <strain evidence="5 6">BM-138-000479</strain>
    </source>
</reference>
<dbReference type="InterPro" id="IPR001077">
    <property type="entry name" value="COMT_C"/>
</dbReference>
<dbReference type="InterPro" id="IPR036390">
    <property type="entry name" value="WH_DNA-bd_sf"/>
</dbReference>
<dbReference type="CDD" id="cd02440">
    <property type="entry name" value="AdoMet_MTases"/>
    <property type="match status" value="1"/>
</dbReference>
<sequence>MANLEQPTLTSLSAKIAELSGTLAKFHEEQRVRPVSFAADSPSRYEDLTPEMFMVRQNLLDALTDMSYLAQGPSDSIFNYVHTAIPDASVLNTLNAFDFWSAVPLDGTASYEEISAHVSLPRDVVYRLLQHAMTQRIFAAAEPGRVKHTSRSAALAKSTGLKALVSAILDDAGAPVMVLNEALRRYNVGKSGLVQDTDKTSFALFHAGGQFGGFRNTWELLENDGEGERKGWRQRKFVEFMEYLKDLFRLEGVVLNYSGWPSEGKVTVVDIGGSAGHDAIVLAKRFPEMEVVVEDLGEARPSFDRNIPPELTDRVRFVDHSFFDPQPIAADIYLLKMILHDWPDAECIKILRNLVPVLKPGAKVLLIEYIGGAGDEENNQSADSPRSLKQYGTATDVRLMAIFNGKERPINAWKSIFTAADERFKISDTDAIPHGFFGVIEAVWEG</sequence>
<name>A0ABR2Y9M0_9PEZI</name>
<dbReference type="PANTHER" id="PTHR43712:SF12">
    <property type="entry name" value="STERIGMATOCYSTIN 8-O-METHYLTRANSFERASE"/>
    <property type="match status" value="1"/>
</dbReference>
<keyword evidence="1" id="KW-0489">Methyltransferase</keyword>
<dbReference type="InterPro" id="IPR036388">
    <property type="entry name" value="WH-like_DNA-bd_sf"/>
</dbReference>
<keyword evidence="3" id="KW-0949">S-adenosyl-L-methionine</keyword>
<dbReference type="Proteomes" id="UP001465668">
    <property type="component" value="Unassembled WGS sequence"/>
</dbReference>
<keyword evidence="2" id="KW-0808">Transferase</keyword>